<dbReference type="GO" id="GO:0004156">
    <property type="term" value="F:dihydropteroate synthase activity"/>
    <property type="evidence" value="ECO:0007669"/>
    <property type="project" value="UniProtKB-EC"/>
</dbReference>
<comment type="cofactor">
    <cofactor evidence="2">
        <name>Mg(2+)</name>
        <dbReference type="ChEBI" id="CHEBI:18420"/>
    </cofactor>
</comment>
<dbReference type="NCBIfam" id="TIGR01496">
    <property type="entry name" value="DHPS"/>
    <property type="match status" value="1"/>
</dbReference>
<evidence type="ECO:0000256" key="7">
    <source>
        <dbReference type="ARBA" id="ARBA00022842"/>
    </source>
</evidence>
<comment type="catalytic activity">
    <reaction evidence="9">
        <text>7,8-dihydroneopterin = 6-hydroxymethyl-7,8-dihydropterin + glycolaldehyde</text>
        <dbReference type="Rhea" id="RHEA:10540"/>
        <dbReference type="ChEBI" id="CHEBI:17001"/>
        <dbReference type="ChEBI" id="CHEBI:17071"/>
        <dbReference type="ChEBI" id="CHEBI:44841"/>
        <dbReference type="EC" id="4.1.2.25"/>
    </reaction>
</comment>
<dbReference type="PROSITE" id="PS50972">
    <property type="entry name" value="PTERIN_BINDING"/>
    <property type="match status" value="1"/>
</dbReference>
<dbReference type="Pfam" id="PF00809">
    <property type="entry name" value="Pterin_bind"/>
    <property type="match status" value="1"/>
</dbReference>
<keyword evidence="6" id="KW-0479">Metal-binding</keyword>
<dbReference type="InterPro" id="IPR000489">
    <property type="entry name" value="Pterin-binding_dom"/>
</dbReference>
<keyword evidence="12" id="KW-1185">Reference proteome</keyword>
<evidence type="ECO:0000256" key="5">
    <source>
        <dbReference type="ARBA" id="ARBA00022679"/>
    </source>
</evidence>
<keyword evidence="8 9" id="KW-0289">Folate biosynthesis</keyword>
<evidence type="ECO:0000256" key="8">
    <source>
        <dbReference type="ARBA" id="ARBA00022909"/>
    </source>
</evidence>
<feature type="domain" description="Pterin-binding" evidence="10">
    <location>
        <begin position="12"/>
        <end position="273"/>
    </location>
</feature>
<proteinExistence type="inferred from homology"/>
<evidence type="ECO:0000256" key="9">
    <source>
        <dbReference type="RuleBase" id="RU362079"/>
    </source>
</evidence>
<evidence type="ECO:0000256" key="3">
    <source>
        <dbReference type="ARBA" id="ARBA00004763"/>
    </source>
</evidence>
<organism evidence="11 12">
    <name type="scientific">Geochorda subterranea</name>
    <dbReference type="NCBI Taxonomy" id="3109564"/>
    <lineage>
        <taxon>Bacteria</taxon>
        <taxon>Bacillati</taxon>
        <taxon>Bacillota</taxon>
        <taxon>Limnochordia</taxon>
        <taxon>Limnochordales</taxon>
        <taxon>Geochordaceae</taxon>
        <taxon>Geochorda</taxon>
    </lineage>
</organism>
<dbReference type="NCBIfam" id="TIGR00525">
    <property type="entry name" value="folB"/>
    <property type="match status" value="1"/>
</dbReference>
<dbReference type="Proteomes" id="UP001333102">
    <property type="component" value="Chromosome"/>
</dbReference>
<dbReference type="InterPro" id="IPR006157">
    <property type="entry name" value="FolB_dom"/>
</dbReference>
<evidence type="ECO:0000256" key="1">
    <source>
        <dbReference type="ARBA" id="ARBA00000012"/>
    </source>
</evidence>
<comment type="function">
    <text evidence="9">Catalyzes the conversion of 7,8-dihydroneopterin to 6-hydroxymethyl-7,8-dihydropterin.</text>
</comment>
<comment type="pathway">
    <text evidence="9">Cofactor biosynthesis; tetrahydrofolate biosynthesis; 2-amino-4-hydroxy-6-hydroxymethyl-7,8-dihydropteridine diphosphate from 7,8-dihydroneopterin triphosphate: step 3/4.</text>
</comment>
<dbReference type="InterPro" id="IPR045031">
    <property type="entry name" value="DHP_synth-like"/>
</dbReference>
<dbReference type="PANTHER" id="PTHR20941">
    <property type="entry name" value="FOLATE SYNTHESIS PROTEINS"/>
    <property type="match status" value="1"/>
</dbReference>
<evidence type="ECO:0000313" key="12">
    <source>
        <dbReference type="Proteomes" id="UP001333102"/>
    </source>
</evidence>
<evidence type="ECO:0000256" key="6">
    <source>
        <dbReference type="ARBA" id="ARBA00022723"/>
    </source>
</evidence>
<comment type="similarity">
    <text evidence="9">Belongs to the DHNA family.</text>
</comment>
<dbReference type="RefSeq" id="WP_324670442.1">
    <property type="nucleotide sequence ID" value="NZ_CP141614.1"/>
</dbReference>
<keyword evidence="5 11" id="KW-0808">Transferase</keyword>
<dbReference type="EMBL" id="CP141614">
    <property type="protein sequence ID" value="WRP16006.1"/>
    <property type="molecule type" value="Genomic_DNA"/>
</dbReference>
<protein>
    <recommendedName>
        <fullName evidence="9">7,8-dihydroneopterin aldolase</fullName>
        <ecNumber evidence="9">4.1.2.25</ecNumber>
    </recommendedName>
</protein>
<dbReference type="SUPFAM" id="SSF51717">
    <property type="entry name" value="Dihydropteroate synthetase-like"/>
    <property type="match status" value="1"/>
</dbReference>
<dbReference type="InterPro" id="IPR043133">
    <property type="entry name" value="GTP-CH-I_C/QueF"/>
</dbReference>
<dbReference type="Gene3D" id="3.20.20.20">
    <property type="entry name" value="Dihydropteroate synthase-like"/>
    <property type="match status" value="1"/>
</dbReference>
<dbReference type="SMART" id="SM00905">
    <property type="entry name" value="FolB"/>
    <property type="match status" value="1"/>
</dbReference>
<dbReference type="InterPro" id="IPR006390">
    <property type="entry name" value="DHP_synth_dom"/>
</dbReference>
<dbReference type="CDD" id="cd00534">
    <property type="entry name" value="DHNA_DHNTPE"/>
    <property type="match status" value="1"/>
</dbReference>
<dbReference type="Pfam" id="PF02152">
    <property type="entry name" value="FolB"/>
    <property type="match status" value="1"/>
</dbReference>
<dbReference type="EC" id="4.1.2.25" evidence="9"/>
<accession>A0ABZ1BTZ9</accession>
<comment type="similarity">
    <text evidence="4">Belongs to the DHPS family.</text>
</comment>
<keyword evidence="9" id="KW-0456">Lyase</keyword>
<dbReference type="NCBIfam" id="TIGR00526">
    <property type="entry name" value="folB_dom"/>
    <property type="match status" value="1"/>
</dbReference>
<dbReference type="SUPFAM" id="SSF55620">
    <property type="entry name" value="Tetrahydrobiopterin biosynthesis enzymes-like"/>
    <property type="match status" value="1"/>
</dbReference>
<name>A0ABZ1BTZ9_9FIRM</name>
<gene>
    <name evidence="11" type="primary">folP</name>
    <name evidence="11" type="ORF">VLY81_01580</name>
</gene>
<evidence type="ECO:0000259" key="10">
    <source>
        <dbReference type="PROSITE" id="PS50972"/>
    </source>
</evidence>
<dbReference type="PROSITE" id="PS00793">
    <property type="entry name" value="DHPS_2"/>
    <property type="match status" value="1"/>
</dbReference>
<reference evidence="12" key="1">
    <citation type="submission" date="2023-12" db="EMBL/GenBank/DDBJ databases">
        <title>Novel isolates from deep terrestrial aquifers shed light on the physiology and ecology of the class Limnochordia.</title>
        <authorList>
            <person name="Karnachuk O.V."/>
            <person name="Lukina A.P."/>
            <person name="Avakyan M.R."/>
            <person name="Kadnikov V."/>
            <person name="Begmatov S."/>
            <person name="Beletsky A.V."/>
            <person name="Mardanov A.V."/>
            <person name="Ravin N.V."/>
        </authorList>
    </citation>
    <scope>NUCLEOTIDE SEQUENCE [LARGE SCALE GENOMIC DNA]</scope>
    <source>
        <strain evidence="12">LN</strain>
    </source>
</reference>
<dbReference type="InterPro" id="IPR006156">
    <property type="entry name" value="Dihydroneopterin_aldolase"/>
</dbReference>
<dbReference type="InterPro" id="IPR011005">
    <property type="entry name" value="Dihydropteroate_synth-like_sf"/>
</dbReference>
<evidence type="ECO:0000313" key="11">
    <source>
        <dbReference type="EMBL" id="WRP16006.1"/>
    </source>
</evidence>
<comment type="pathway">
    <text evidence="3">Cofactor biosynthesis; tetrahydrofolate biosynthesis; 7,8-dihydrofolate from 2-amino-4-hydroxy-6-hydroxymethyl-7,8-dihydropteridine diphosphate and 4-aminobenzoate: step 1/2.</text>
</comment>
<dbReference type="Gene3D" id="3.30.1130.10">
    <property type="match status" value="1"/>
</dbReference>
<evidence type="ECO:0000256" key="4">
    <source>
        <dbReference type="ARBA" id="ARBA00009503"/>
    </source>
</evidence>
<dbReference type="PANTHER" id="PTHR20941:SF1">
    <property type="entry name" value="FOLIC ACID SYNTHESIS PROTEIN FOL1"/>
    <property type="match status" value="1"/>
</dbReference>
<keyword evidence="7" id="KW-0460">Magnesium</keyword>
<dbReference type="CDD" id="cd00739">
    <property type="entry name" value="DHPS"/>
    <property type="match status" value="1"/>
</dbReference>
<comment type="catalytic activity">
    <reaction evidence="1">
        <text>(7,8-dihydropterin-6-yl)methyl diphosphate + 4-aminobenzoate = 7,8-dihydropteroate + diphosphate</text>
        <dbReference type="Rhea" id="RHEA:19949"/>
        <dbReference type="ChEBI" id="CHEBI:17836"/>
        <dbReference type="ChEBI" id="CHEBI:17839"/>
        <dbReference type="ChEBI" id="CHEBI:33019"/>
        <dbReference type="ChEBI" id="CHEBI:72950"/>
        <dbReference type="EC" id="2.5.1.15"/>
    </reaction>
</comment>
<sequence>MRTRRYAVGERTYVMGILNVTPDSFSDGEAYLEPSAAIRRALEMVQEGADLIDVGGESTRPGSQEVPVDEELRRVLPVIRAVSAETDVPVSIDTRKARVAEAAVEAGAQLVNDVSGLAYDPDMARTVARLGVGVVIMHMRGTPATMQGLTTYRDVVADSARELVERLYAALAAGVDPDRIVVDPGFGFAKTAEHNYELLARLGEWHRLATLPGAPAPPLLVGTSRKSFVGKALGDVPPLERLEGTAATVALAVAGGADIVRVHDVAAMRKVAAVADAVCRGPWRRCQSPPERTYTVEVQGMTFSARHGVYEAERAARQPFAVDVRLWLRTAPRDDRLETTVDYAEVYRAVQEVVEGPSVQLIETLADRVADAIVARYGPRLRRLQVRVHKPGAPLGGPVQDVAATVERAGT</sequence>
<evidence type="ECO:0000256" key="2">
    <source>
        <dbReference type="ARBA" id="ARBA00001946"/>
    </source>
</evidence>